<feature type="binding site" evidence="8">
    <location>
        <position position="152"/>
    </location>
    <ligand>
        <name>ATP</name>
        <dbReference type="ChEBI" id="CHEBI:30616"/>
    </ligand>
</feature>
<keyword evidence="4 8" id="KW-0547">Nucleotide-binding</keyword>
<comment type="similarity">
    <text evidence="1 8 11">Belongs to the DnaA family.</text>
</comment>
<evidence type="ECO:0000313" key="14">
    <source>
        <dbReference type="EMBL" id="AUF83194.1"/>
    </source>
</evidence>
<accession>A0A2K9CC35</accession>
<dbReference type="Pfam" id="PF08299">
    <property type="entry name" value="Bac_DnaA_C"/>
    <property type="match status" value="1"/>
</dbReference>
<dbReference type="InterPro" id="IPR003593">
    <property type="entry name" value="AAA+_ATPase"/>
</dbReference>
<evidence type="ECO:0000256" key="9">
    <source>
        <dbReference type="NCBIfam" id="TIGR00362"/>
    </source>
</evidence>
<feature type="binding site" evidence="8">
    <location>
        <position position="149"/>
    </location>
    <ligand>
        <name>ATP</name>
        <dbReference type="ChEBI" id="CHEBI:30616"/>
    </ligand>
</feature>
<dbReference type="HAMAP" id="MF_00377">
    <property type="entry name" value="DnaA_bact"/>
    <property type="match status" value="1"/>
</dbReference>
<dbReference type="CDD" id="cd00009">
    <property type="entry name" value="AAA"/>
    <property type="match status" value="1"/>
</dbReference>
<evidence type="ECO:0000313" key="15">
    <source>
        <dbReference type="Proteomes" id="UP000233419"/>
    </source>
</evidence>
<feature type="region of interest" description="Domain IV, binds dsDNA" evidence="8">
    <location>
        <begin position="326"/>
        <end position="448"/>
    </location>
</feature>
<dbReference type="Gene3D" id="1.10.1750.10">
    <property type="match status" value="1"/>
</dbReference>
<dbReference type="CDD" id="cd06571">
    <property type="entry name" value="Bac_DnaA_C"/>
    <property type="match status" value="1"/>
</dbReference>
<comment type="domain">
    <text evidence="8">Domain I is involved in oligomerization and binding regulators, domain II is flexibile and of varying length in different bacteria, domain III forms the AAA+ region, while domain IV binds dsDNA.</text>
</comment>
<feature type="domain" description="AAA+ ATPase" evidence="12">
    <location>
        <begin position="138"/>
        <end position="263"/>
    </location>
</feature>
<dbReference type="InterPro" id="IPR013159">
    <property type="entry name" value="DnaA_C"/>
</dbReference>
<keyword evidence="5 8" id="KW-0067">ATP-binding</keyword>
<name>A0A2K9CC35_9MOLU</name>
<evidence type="ECO:0000256" key="1">
    <source>
        <dbReference type="ARBA" id="ARBA00006583"/>
    </source>
</evidence>
<dbReference type="InterPro" id="IPR027417">
    <property type="entry name" value="P-loop_NTPase"/>
</dbReference>
<feature type="region of interest" description="Domain I, interacts with DnaA modulators" evidence="8">
    <location>
        <begin position="1"/>
        <end position="80"/>
    </location>
</feature>
<dbReference type="OrthoDB" id="9807019at2"/>
<dbReference type="SUPFAM" id="SSF48295">
    <property type="entry name" value="TrpR-like"/>
    <property type="match status" value="1"/>
</dbReference>
<dbReference type="EMBL" id="CP025257">
    <property type="protein sequence ID" value="AUF83194.1"/>
    <property type="molecule type" value="Genomic_DNA"/>
</dbReference>
<dbReference type="Pfam" id="PF00308">
    <property type="entry name" value="Bac_DnaA"/>
    <property type="match status" value="1"/>
</dbReference>
<dbReference type="GO" id="GO:0008289">
    <property type="term" value="F:lipid binding"/>
    <property type="evidence" value="ECO:0007669"/>
    <property type="project" value="UniProtKB-KW"/>
</dbReference>
<dbReference type="GO" id="GO:0006275">
    <property type="term" value="P:regulation of DNA replication"/>
    <property type="evidence" value="ECO:0007669"/>
    <property type="project" value="UniProtKB-UniRule"/>
</dbReference>
<evidence type="ECO:0000256" key="7">
    <source>
        <dbReference type="ARBA" id="ARBA00023125"/>
    </source>
</evidence>
<evidence type="ECO:0000256" key="11">
    <source>
        <dbReference type="RuleBase" id="RU004227"/>
    </source>
</evidence>
<reference evidence="14 15" key="1">
    <citation type="submission" date="2017-12" db="EMBL/GenBank/DDBJ databases">
        <title>Mesoplasma syrphidae YJS, Complete Genome.</title>
        <authorList>
            <person name="Knight T.F."/>
            <person name="Citino T."/>
            <person name="Rubinstein R."/>
            <person name="Neuschaefer Z."/>
        </authorList>
    </citation>
    <scope>NUCLEOTIDE SEQUENCE [LARGE SCALE GENOMIC DNA]</scope>
    <source>
        <strain evidence="14 15">YJS</strain>
    </source>
</reference>
<gene>
    <name evidence="8" type="primary">dnaA</name>
    <name evidence="14" type="ORF">CXP39_00005</name>
</gene>
<dbReference type="KEGG" id="msyr:CXP39_00005"/>
<dbReference type="PROSITE" id="PS01008">
    <property type="entry name" value="DNAA"/>
    <property type="match status" value="1"/>
</dbReference>
<comment type="caution">
    <text evidence="8">Lacks conserved residue(s) required for the propagation of feature annotation.</text>
</comment>
<dbReference type="SMART" id="SM00760">
    <property type="entry name" value="Bac_DnaA_C"/>
    <property type="match status" value="1"/>
</dbReference>
<dbReference type="PANTHER" id="PTHR30050">
    <property type="entry name" value="CHROMOSOMAL REPLICATION INITIATOR PROTEIN DNAA"/>
    <property type="match status" value="1"/>
</dbReference>
<dbReference type="GO" id="GO:0003688">
    <property type="term" value="F:DNA replication origin binding"/>
    <property type="evidence" value="ECO:0007669"/>
    <property type="project" value="UniProtKB-UniRule"/>
</dbReference>
<evidence type="ECO:0000256" key="10">
    <source>
        <dbReference type="RuleBase" id="RU000577"/>
    </source>
</evidence>
<dbReference type="AlphaFoldDB" id="A0A2K9CC35"/>
<dbReference type="InterPro" id="IPR018312">
    <property type="entry name" value="Chromosome_initiator_DnaA_CS"/>
</dbReference>
<dbReference type="SMART" id="SM00382">
    <property type="entry name" value="AAA"/>
    <property type="match status" value="1"/>
</dbReference>
<evidence type="ECO:0000256" key="8">
    <source>
        <dbReference type="HAMAP-Rule" id="MF_00377"/>
    </source>
</evidence>
<evidence type="ECO:0000256" key="6">
    <source>
        <dbReference type="ARBA" id="ARBA00023121"/>
    </source>
</evidence>
<dbReference type="InterPro" id="IPR020591">
    <property type="entry name" value="Chromosome_initiator_DnaA-like"/>
</dbReference>
<dbReference type="Proteomes" id="UP000233419">
    <property type="component" value="Chromosome"/>
</dbReference>
<protein>
    <recommendedName>
        <fullName evidence="8 9">Chromosomal replication initiator protein DnaA</fullName>
    </recommendedName>
</protein>
<feature type="binding site" evidence="8">
    <location>
        <position position="153"/>
    </location>
    <ligand>
        <name>ATP</name>
        <dbReference type="ChEBI" id="CHEBI:30616"/>
    </ligand>
</feature>
<dbReference type="SUPFAM" id="SSF52540">
    <property type="entry name" value="P-loop containing nucleoside triphosphate hydrolases"/>
    <property type="match status" value="1"/>
</dbReference>
<dbReference type="RefSeq" id="WP_027048300.1">
    <property type="nucleotide sequence ID" value="NZ_CP025257.1"/>
</dbReference>
<keyword evidence="6 8" id="KW-0446">Lipid-binding</keyword>
<evidence type="ECO:0000256" key="5">
    <source>
        <dbReference type="ARBA" id="ARBA00022840"/>
    </source>
</evidence>
<keyword evidence="15" id="KW-1185">Reference proteome</keyword>
<dbReference type="NCBIfam" id="TIGR00362">
    <property type="entry name" value="DnaA"/>
    <property type="match status" value="1"/>
</dbReference>
<dbReference type="PRINTS" id="PR00051">
    <property type="entry name" value="DNAA"/>
</dbReference>
<sequence length="448" mass="50941">MNETELWLKIKESLSTSEIVDEEVYNDYITTAKLIKNDQDEYNLIVKSQFAIRVITPLKDVIVKAIKKHLGHLVIFNFITAAQYKENQKQLKEVVASKPVSPFATKKYSAMFENFIEGESNKQAFLASKMIAHNPGKQYIPLFIYGDSGLGKTHLLQAIYNEVTDKKPELKTLFLTSESLIKRVVDVLYKDHDAIESFKEELMSYDVLLIDDIQFLAKKEKTNEIFFTIFNHFIENNKQLVFSSDKSPDNLNGFDKRIITRFDMGLTTSIKTLDFETAVLITKAEIKIQGIRQSISYEALNYLATYYADDVRKIKGSISKISFWGIQNEVVKEIDMDVISTLFKDVSTANLGILNVKKVKEIVGEKYGVSVKSIDGKARTANIANARHLSMYLVKNILNHSLSQIGTEFGGKDHTTVINAVNKIENLMNTDKNFKLVVEVLKTKILSK</sequence>
<dbReference type="InterPro" id="IPR010921">
    <property type="entry name" value="Trp_repressor/repl_initiator"/>
</dbReference>
<dbReference type="GO" id="GO:0005886">
    <property type="term" value="C:plasma membrane"/>
    <property type="evidence" value="ECO:0007669"/>
    <property type="project" value="TreeGrafter"/>
</dbReference>
<comment type="function">
    <text evidence="8 10">Plays an essential role in the initiation and regulation of chromosomal replication. ATP-DnaA binds to the origin of replication (oriC) to initiate formation of the DNA replication initiation complex once per cell cycle. Binds the DnaA box (a 9 base pair repeat at the origin) and separates the double-stranded (ds)DNA. Forms a right-handed helical filament on oriC DNA; dsDNA binds to the exterior of the filament while single-stranded (ss)DNA is stabiized in the filament's interior. The ATP-DnaA-oriC complex binds and stabilizes one strand of the AT-rich DNA unwinding element (DUE), permitting loading of DNA polymerase. After initiation quickly degrades to an ADP-DnaA complex that is not apt for DNA replication. Binds acidic phospholipids.</text>
</comment>
<dbReference type="GO" id="GO:0005524">
    <property type="term" value="F:ATP binding"/>
    <property type="evidence" value="ECO:0007669"/>
    <property type="project" value="UniProtKB-UniRule"/>
</dbReference>
<evidence type="ECO:0000256" key="3">
    <source>
        <dbReference type="ARBA" id="ARBA00022705"/>
    </source>
</evidence>
<dbReference type="GO" id="GO:0006270">
    <property type="term" value="P:DNA replication initiation"/>
    <property type="evidence" value="ECO:0007669"/>
    <property type="project" value="UniProtKB-UniRule"/>
</dbReference>
<comment type="subunit">
    <text evidence="8">Oligomerizes as a right-handed, spiral filament on DNA at oriC.</text>
</comment>
<dbReference type="Gene3D" id="3.40.50.300">
    <property type="entry name" value="P-loop containing nucleotide triphosphate hydrolases"/>
    <property type="match status" value="1"/>
</dbReference>
<dbReference type="InterPro" id="IPR013317">
    <property type="entry name" value="DnaA_dom"/>
</dbReference>
<keyword evidence="3 8" id="KW-0235">DNA replication</keyword>
<evidence type="ECO:0000259" key="12">
    <source>
        <dbReference type="SMART" id="SM00382"/>
    </source>
</evidence>
<feature type="binding site" evidence="8">
    <location>
        <position position="151"/>
    </location>
    <ligand>
        <name>ATP</name>
        <dbReference type="ChEBI" id="CHEBI:30616"/>
    </ligand>
</feature>
<comment type="subcellular location">
    <subcellularLocation>
        <location evidence="8">Cytoplasm</location>
    </subcellularLocation>
</comment>
<evidence type="ECO:0000256" key="2">
    <source>
        <dbReference type="ARBA" id="ARBA00022490"/>
    </source>
</evidence>
<dbReference type="GO" id="GO:0005737">
    <property type="term" value="C:cytoplasm"/>
    <property type="evidence" value="ECO:0007669"/>
    <property type="project" value="UniProtKB-SubCell"/>
</dbReference>
<evidence type="ECO:0000256" key="4">
    <source>
        <dbReference type="ARBA" id="ARBA00022741"/>
    </source>
</evidence>
<keyword evidence="7 8" id="KW-0238">DNA-binding</keyword>
<feature type="domain" description="Chromosomal replication initiator DnaA C-terminal" evidence="13">
    <location>
        <begin position="355"/>
        <end position="424"/>
    </location>
</feature>
<dbReference type="Gene3D" id="1.10.8.60">
    <property type="match status" value="1"/>
</dbReference>
<dbReference type="InterPro" id="IPR001957">
    <property type="entry name" value="Chromosome_initiator_DnaA"/>
</dbReference>
<organism evidence="14 15">
    <name type="scientific">Mesoplasma syrphidae</name>
    <dbReference type="NCBI Taxonomy" id="225999"/>
    <lineage>
        <taxon>Bacteria</taxon>
        <taxon>Bacillati</taxon>
        <taxon>Mycoplasmatota</taxon>
        <taxon>Mollicutes</taxon>
        <taxon>Entomoplasmatales</taxon>
        <taxon>Entomoplasmataceae</taxon>
        <taxon>Mesoplasma</taxon>
    </lineage>
</organism>
<evidence type="ECO:0000259" key="13">
    <source>
        <dbReference type="SMART" id="SM00760"/>
    </source>
</evidence>
<proteinExistence type="inferred from homology"/>
<keyword evidence="2 8" id="KW-0963">Cytoplasm</keyword>
<dbReference type="PANTHER" id="PTHR30050:SF2">
    <property type="entry name" value="CHROMOSOMAL REPLICATION INITIATOR PROTEIN DNAA"/>
    <property type="match status" value="1"/>
</dbReference>